<accession>A0A1T5FYX3</accession>
<feature type="coiled-coil region" evidence="1">
    <location>
        <begin position="86"/>
        <end position="113"/>
    </location>
</feature>
<keyword evidence="1" id="KW-0175">Coiled coil</keyword>
<dbReference type="Gene3D" id="1.20.1270.390">
    <property type="match status" value="1"/>
</dbReference>
<dbReference type="STRING" id="439228.SAMN06295920_11168"/>
<organism evidence="3 4">
    <name type="scientific">Rhizorhabdus histidinilytica</name>
    <dbReference type="NCBI Taxonomy" id="439228"/>
    <lineage>
        <taxon>Bacteria</taxon>
        <taxon>Pseudomonadati</taxon>
        <taxon>Pseudomonadota</taxon>
        <taxon>Alphaproteobacteria</taxon>
        <taxon>Sphingomonadales</taxon>
        <taxon>Sphingomonadaceae</taxon>
        <taxon>Rhizorhabdus</taxon>
    </lineage>
</organism>
<feature type="signal peptide" evidence="2">
    <location>
        <begin position="1"/>
        <end position="25"/>
    </location>
</feature>
<evidence type="ECO:0000256" key="2">
    <source>
        <dbReference type="SAM" id="SignalP"/>
    </source>
</evidence>
<reference evidence="4" key="1">
    <citation type="submission" date="2017-02" db="EMBL/GenBank/DDBJ databases">
        <authorList>
            <person name="Varghese N."/>
            <person name="Submissions S."/>
        </authorList>
    </citation>
    <scope>NUCLEOTIDE SEQUENCE [LARGE SCALE GENOMIC DNA]</scope>
    <source>
        <strain evidence="4">UM2</strain>
    </source>
</reference>
<sequence length="113" mass="11477">MRKMVLIGLAVAGLTAAAAPSAALAGDEDDARVAIAAAKAKLDSAEKAGVGGNAGDVLNRSRTALEQANAKFRDDEDRFALALARQAEALADLATATAEARALEAERSKIASN</sequence>
<dbReference type="EMBL" id="FUYM01000011">
    <property type="protein sequence ID" value="SKC01368.1"/>
    <property type="molecule type" value="Genomic_DNA"/>
</dbReference>
<proteinExistence type="predicted"/>
<name>A0A1T5FYX3_9SPHN</name>
<keyword evidence="4" id="KW-1185">Reference proteome</keyword>
<keyword evidence="2" id="KW-0732">Signal</keyword>
<evidence type="ECO:0000256" key="1">
    <source>
        <dbReference type="SAM" id="Coils"/>
    </source>
</evidence>
<protein>
    <submittedName>
        <fullName evidence="3">Uncharacterized protein</fullName>
    </submittedName>
</protein>
<dbReference type="OrthoDB" id="7586240at2"/>
<dbReference type="AlphaFoldDB" id="A0A1T5FYX3"/>
<feature type="chain" id="PRO_5010549964" evidence="2">
    <location>
        <begin position="26"/>
        <end position="113"/>
    </location>
</feature>
<gene>
    <name evidence="3" type="ORF">SAMN06295920_11168</name>
</gene>
<evidence type="ECO:0000313" key="4">
    <source>
        <dbReference type="Proteomes" id="UP000189818"/>
    </source>
</evidence>
<evidence type="ECO:0000313" key="3">
    <source>
        <dbReference type="EMBL" id="SKC01368.1"/>
    </source>
</evidence>
<dbReference type="Proteomes" id="UP000189818">
    <property type="component" value="Unassembled WGS sequence"/>
</dbReference>
<dbReference type="RefSeq" id="WP_139385151.1">
    <property type="nucleotide sequence ID" value="NZ_FUYM01000011.1"/>
</dbReference>